<feature type="chain" id="PRO_5044806600" description="Glutathione S-transferase" evidence="1">
    <location>
        <begin position="21"/>
        <end position="252"/>
    </location>
</feature>
<dbReference type="PROSITE" id="PS50404">
    <property type="entry name" value="GST_NTER"/>
    <property type="match status" value="1"/>
</dbReference>
<evidence type="ECO:0000313" key="4">
    <source>
        <dbReference type="EMBL" id="KAL3823317.1"/>
    </source>
</evidence>
<dbReference type="InterPro" id="IPR004045">
    <property type="entry name" value="Glutathione_S-Trfase_N"/>
</dbReference>
<dbReference type="EMBL" id="JALLPB020000040">
    <property type="protein sequence ID" value="KAL3823317.1"/>
    <property type="molecule type" value="Genomic_DNA"/>
</dbReference>
<dbReference type="InterPro" id="IPR004046">
    <property type="entry name" value="GST_C"/>
</dbReference>
<dbReference type="CDD" id="cd03039">
    <property type="entry name" value="GST_N_Sigma_like"/>
    <property type="match status" value="1"/>
</dbReference>
<keyword evidence="1" id="KW-0732">Signal</keyword>
<dbReference type="SUPFAM" id="SSF47616">
    <property type="entry name" value="GST C-terminal domain-like"/>
    <property type="match status" value="1"/>
</dbReference>
<keyword evidence="5" id="KW-1185">Reference proteome</keyword>
<dbReference type="SFLD" id="SFLDS00019">
    <property type="entry name" value="Glutathione_Transferase_(cytos"/>
    <property type="match status" value="1"/>
</dbReference>
<dbReference type="Proteomes" id="UP001530377">
    <property type="component" value="Unassembled WGS sequence"/>
</dbReference>
<feature type="domain" description="GST C-terminal" evidence="3">
    <location>
        <begin position="119"/>
        <end position="252"/>
    </location>
</feature>
<dbReference type="AlphaFoldDB" id="A0ABD3SFV9"/>
<dbReference type="PANTHER" id="PTHR11571">
    <property type="entry name" value="GLUTATHIONE S-TRANSFERASE"/>
    <property type="match status" value="1"/>
</dbReference>
<evidence type="ECO:0000313" key="5">
    <source>
        <dbReference type="Proteomes" id="UP001530377"/>
    </source>
</evidence>
<feature type="domain" description="GST N-terminal" evidence="2">
    <location>
        <begin position="28"/>
        <end position="117"/>
    </location>
</feature>
<dbReference type="Gene3D" id="1.20.1050.10">
    <property type="match status" value="1"/>
</dbReference>
<evidence type="ECO:0000259" key="3">
    <source>
        <dbReference type="PROSITE" id="PS50405"/>
    </source>
</evidence>
<organism evidence="4 5">
    <name type="scientific">Cyclostephanos tholiformis</name>
    <dbReference type="NCBI Taxonomy" id="382380"/>
    <lineage>
        <taxon>Eukaryota</taxon>
        <taxon>Sar</taxon>
        <taxon>Stramenopiles</taxon>
        <taxon>Ochrophyta</taxon>
        <taxon>Bacillariophyta</taxon>
        <taxon>Coscinodiscophyceae</taxon>
        <taxon>Thalassiosirophycidae</taxon>
        <taxon>Stephanodiscales</taxon>
        <taxon>Stephanodiscaceae</taxon>
        <taxon>Cyclostephanos</taxon>
    </lineage>
</organism>
<dbReference type="InterPro" id="IPR036282">
    <property type="entry name" value="Glutathione-S-Trfase_C_sf"/>
</dbReference>
<feature type="signal peptide" evidence="1">
    <location>
        <begin position="1"/>
        <end position="20"/>
    </location>
</feature>
<reference evidence="4 5" key="1">
    <citation type="submission" date="2024-10" db="EMBL/GenBank/DDBJ databases">
        <title>Updated reference genomes for cyclostephanoid diatoms.</title>
        <authorList>
            <person name="Roberts W.R."/>
            <person name="Alverson A.J."/>
        </authorList>
    </citation>
    <scope>NUCLEOTIDE SEQUENCE [LARGE SCALE GENOMIC DNA]</scope>
    <source>
        <strain evidence="4 5">AJA228-03</strain>
    </source>
</reference>
<evidence type="ECO:0000256" key="1">
    <source>
        <dbReference type="SAM" id="SignalP"/>
    </source>
</evidence>
<dbReference type="InterPro" id="IPR040079">
    <property type="entry name" value="Glutathione_S-Trfase"/>
</dbReference>
<dbReference type="InterPro" id="IPR010987">
    <property type="entry name" value="Glutathione-S-Trfase_C-like"/>
</dbReference>
<evidence type="ECO:0008006" key="6">
    <source>
        <dbReference type="Google" id="ProtNLM"/>
    </source>
</evidence>
<name>A0ABD3SFV9_9STRA</name>
<dbReference type="PROSITE" id="PS50405">
    <property type="entry name" value="GST_CTER"/>
    <property type="match status" value="1"/>
</dbReference>
<sequence>MKSIALLILTNSLCATFALAINSAGSSAKLQLKYFDIRGAAETCRVLLALGGEEYVDARYEIDQATFQSPEFLEAKENGDLKMNLNRAPVLVIPDGRVIGQSKAIERYLARRLGLMGKTPEDEAIIDCIAEHCRDVKDAAARKGFSRFTKGKTDEEKAIARSEWFETEMPSMLDKIEASLPETSRSPGFSFGDAPTYGDVAIWALLRDCAPADLDDTTKASEKCIALNAIADQIASNPGVSKWLKERPETMF</sequence>
<dbReference type="InterPro" id="IPR036249">
    <property type="entry name" value="Thioredoxin-like_sf"/>
</dbReference>
<protein>
    <recommendedName>
        <fullName evidence="6">Glutathione S-transferase</fullName>
    </recommendedName>
</protein>
<dbReference type="PANTHER" id="PTHR11571:SF150">
    <property type="entry name" value="GLUTATHIONE S-TRANSFERASE"/>
    <property type="match status" value="1"/>
</dbReference>
<dbReference type="InterPro" id="IPR050213">
    <property type="entry name" value="GST_superfamily"/>
</dbReference>
<gene>
    <name evidence="4" type="ORF">ACHAXA_010452</name>
</gene>
<evidence type="ECO:0000259" key="2">
    <source>
        <dbReference type="PROSITE" id="PS50404"/>
    </source>
</evidence>
<dbReference type="SUPFAM" id="SSF52833">
    <property type="entry name" value="Thioredoxin-like"/>
    <property type="match status" value="1"/>
</dbReference>
<comment type="caution">
    <text evidence="4">The sequence shown here is derived from an EMBL/GenBank/DDBJ whole genome shotgun (WGS) entry which is preliminary data.</text>
</comment>
<dbReference type="Pfam" id="PF02798">
    <property type="entry name" value="GST_N"/>
    <property type="match status" value="1"/>
</dbReference>
<proteinExistence type="predicted"/>
<dbReference type="Pfam" id="PF14497">
    <property type="entry name" value="GST_C_3"/>
    <property type="match status" value="1"/>
</dbReference>
<accession>A0ABD3SFV9</accession>
<dbReference type="Gene3D" id="3.40.30.10">
    <property type="entry name" value="Glutaredoxin"/>
    <property type="match status" value="1"/>
</dbReference>